<dbReference type="PANTHER" id="PTHR21301">
    <property type="entry name" value="REVERSE TRANSCRIPTASE"/>
    <property type="match status" value="1"/>
</dbReference>
<feature type="non-terminal residue" evidence="2">
    <location>
        <position position="1"/>
    </location>
</feature>
<protein>
    <recommendedName>
        <fullName evidence="4">Reverse transcriptase domain-containing protein</fullName>
    </recommendedName>
</protein>
<name>A0A8K0KFL8_LADFU</name>
<dbReference type="Proteomes" id="UP000792457">
    <property type="component" value="Unassembled WGS sequence"/>
</dbReference>
<dbReference type="OrthoDB" id="10058657at2759"/>
<reference evidence="2" key="1">
    <citation type="submission" date="2013-04" db="EMBL/GenBank/DDBJ databases">
        <authorList>
            <person name="Qu J."/>
            <person name="Murali S.C."/>
            <person name="Bandaranaike D."/>
            <person name="Bellair M."/>
            <person name="Blankenburg K."/>
            <person name="Chao H."/>
            <person name="Dinh H."/>
            <person name="Doddapaneni H."/>
            <person name="Downs B."/>
            <person name="Dugan-Rocha S."/>
            <person name="Elkadiri S."/>
            <person name="Gnanaolivu R.D."/>
            <person name="Hernandez B."/>
            <person name="Javaid M."/>
            <person name="Jayaseelan J.C."/>
            <person name="Lee S."/>
            <person name="Li M."/>
            <person name="Ming W."/>
            <person name="Munidasa M."/>
            <person name="Muniz J."/>
            <person name="Nguyen L."/>
            <person name="Ongeri F."/>
            <person name="Osuji N."/>
            <person name="Pu L.-L."/>
            <person name="Puazo M."/>
            <person name="Qu C."/>
            <person name="Quiroz J."/>
            <person name="Raj R."/>
            <person name="Weissenberger G."/>
            <person name="Xin Y."/>
            <person name="Zou X."/>
            <person name="Han Y."/>
            <person name="Richards S."/>
            <person name="Worley K."/>
            <person name="Muzny D."/>
            <person name="Gibbs R."/>
        </authorList>
    </citation>
    <scope>NUCLEOTIDE SEQUENCE</scope>
    <source>
        <strain evidence="2">Sampled in the wild</strain>
    </source>
</reference>
<evidence type="ECO:0000256" key="1">
    <source>
        <dbReference type="SAM" id="MobiDB-lite"/>
    </source>
</evidence>
<gene>
    <name evidence="2" type="ORF">J437_LFUL012552</name>
</gene>
<evidence type="ECO:0008006" key="4">
    <source>
        <dbReference type="Google" id="ProtNLM"/>
    </source>
</evidence>
<organism evidence="2 3">
    <name type="scientific">Ladona fulva</name>
    <name type="common">Scarce chaser dragonfly</name>
    <name type="synonym">Libellula fulva</name>
    <dbReference type="NCBI Taxonomy" id="123851"/>
    <lineage>
        <taxon>Eukaryota</taxon>
        <taxon>Metazoa</taxon>
        <taxon>Ecdysozoa</taxon>
        <taxon>Arthropoda</taxon>
        <taxon>Hexapoda</taxon>
        <taxon>Insecta</taxon>
        <taxon>Pterygota</taxon>
        <taxon>Palaeoptera</taxon>
        <taxon>Odonata</taxon>
        <taxon>Epiprocta</taxon>
        <taxon>Anisoptera</taxon>
        <taxon>Libelluloidea</taxon>
        <taxon>Libellulidae</taxon>
        <taxon>Ladona</taxon>
    </lineage>
</organism>
<dbReference type="EMBL" id="KZ308688">
    <property type="protein sequence ID" value="KAG8233126.1"/>
    <property type="molecule type" value="Genomic_DNA"/>
</dbReference>
<comment type="caution">
    <text evidence="2">The sequence shown here is derived from an EMBL/GenBank/DDBJ whole genome shotgun (WGS) entry which is preliminary data.</text>
</comment>
<keyword evidence="3" id="KW-1185">Reference proteome</keyword>
<dbReference type="AlphaFoldDB" id="A0A8K0KFL8"/>
<evidence type="ECO:0000313" key="2">
    <source>
        <dbReference type="EMBL" id="KAG8233126.1"/>
    </source>
</evidence>
<dbReference type="PANTHER" id="PTHR21301:SF11">
    <property type="entry name" value="GIY-YIG DOMAIN-CONTAINING PROTEIN"/>
    <property type="match status" value="1"/>
</dbReference>
<accession>A0A8K0KFL8</accession>
<evidence type="ECO:0000313" key="3">
    <source>
        <dbReference type="Proteomes" id="UP000792457"/>
    </source>
</evidence>
<feature type="region of interest" description="Disordered" evidence="1">
    <location>
        <begin position="245"/>
        <end position="267"/>
    </location>
</feature>
<reference evidence="2" key="2">
    <citation type="submission" date="2017-10" db="EMBL/GenBank/DDBJ databases">
        <title>Ladona fulva Genome sequencing and assembly.</title>
        <authorList>
            <person name="Murali S."/>
            <person name="Richards S."/>
            <person name="Bandaranaike D."/>
            <person name="Bellair M."/>
            <person name="Blankenburg K."/>
            <person name="Chao H."/>
            <person name="Dinh H."/>
            <person name="Doddapaneni H."/>
            <person name="Dugan-Rocha S."/>
            <person name="Elkadiri S."/>
            <person name="Gnanaolivu R."/>
            <person name="Hernandez B."/>
            <person name="Skinner E."/>
            <person name="Javaid M."/>
            <person name="Lee S."/>
            <person name="Li M."/>
            <person name="Ming W."/>
            <person name="Munidasa M."/>
            <person name="Muniz J."/>
            <person name="Nguyen L."/>
            <person name="Hughes D."/>
            <person name="Osuji N."/>
            <person name="Pu L.-L."/>
            <person name="Puazo M."/>
            <person name="Qu C."/>
            <person name="Quiroz J."/>
            <person name="Raj R."/>
            <person name="Weissenberger G."/>
            <person name="Xin Y."/>
            <person name="Zou X."/>
            <person name="Han Y."/>
            <person name="Worley K."/>
            <person name="Muzny D."/>
            <person name="Gibbs R."/>
        </authorList>
    </citation>
    <scope>NUCLEOTIDE SEQUENCE</scope>
    <source>
        <strain evidence="2">Sampled in the wild</strain>
    </source>
</reference>
<proteinExistence type="predicted"/>
<sequence length="267" mass="30017">MTNRLHHIPLETWRNLLLQAPAPPSLYGLPKVLKEGVPLRPIVSAINSPTYHLAKFLSKLLAPYIGRCKHHVKNSADFVKLLSKLRLDPKDLMVSFDVISLFTKVPIEDSLKLLRMHFDTNWTKLFEHTLISTLFVYQGKMYEQISPKKDNSRVFDSVSGWRTVDNIIGATIISIDTSQADERCGPEDNQFLLHSHYQVKSIENARTPKSAKFGAERAPVSARIPTIPSMPPACGCPIEDVLARPVPGTKSPKPILQRDVTQKYEAS</sequence>